<accession>A0A3P1BZD4</accession>
<keyword evidence="2" id="KW-1185">Reference proteome</keyword>
<comment type="caution">
    <text evidence="1">The sequence shown here is derived from an EMBL/GenBank/DDBJ whole genome shotgun (WGS) entry which is preliminary data.</text>
</comment>
<protein>
    <submittedName>
        <fullName evidence="1">Uncharacterized protein</fullName>
    </submittedName>
</protein>
<dbReference type="EMBL" id="RQJO01000007">
    <property type="protein sequence ID" value="RRB06437.1"/>
    <property type="molecule type" value="Genomic_DNA"/>
</dbReference>
<evidence type="ECO:0000313" key="1">
    <source>
        <dbReference type="EMBL" id="RRB06437.1"/>
    </source>
</evidence>
<reference evidence="1 2" key="1">
    <citation type="submission" date="2018-11" db="EMBL/GenBank/DDBJ databases">
        <authorList>
            <person name="Zhou Z."/>
            <person name="Wang G."/>
        </authorList>
    </citation>
    <scope>NUCLEOTIDE SEQUENCE [LARGE SCALE GENOMIC DNA]</scope>
    <source>
        <strain evidence="1 2">KCTC52004</strain>
    </source>
</reference>
<proteinExistence type="predicted"/>
<dbReference type="Proteomes" id="UP000271925">
    <property type="component" value="Unassembled WGS sequence"/>
</dbReference>
<dbReference type="AlphaFoldDB" id="A0A3P1BZD4"/>
<dbReference type="RefSeq" id="WP_124869379.1">
    <property type="nucleotide sequence ID" value="NZ_RQJO01000007.1"/>
</dbReference>
<name>A0A3P1BZD4_9BACT</name>
<evidence type="ECO:0000313" key="2">
    <source>
        <dbReference type="Proteomes" id="UP000271925"/>
    </source>
</evidence>
<gene>
    <name evidence="1" type="ORF">EHT25_01125</name>
</gene>
<organism evidence="1 2">
    <name type="scientific">Larkinella rosea</name>
    <dbReference type="NCBI Taxonomy" id="2025312"/>
    <lineage>
        <taxon>Bacteria</taxon>
        <taxon>Pseudomonadati</taxon>
        <taxon>Bacteroidota</taxon>
        <taxon>Cytophagia</taxon>
        <taxon>Cytophagales</taxon>
        <taxon>Spirosomataceae</taxon>
        <taxon>Larkinella</taxon>
    </lineage>
</organism>
<sequence length="79" mass="9049">MKTDVIEPVRLHEIKQVQIVDLSAGEPKYQNRVNVEVPRTTGKLVASYPLEKGAVPFDFQLFFNQFQTRSKRFPDDSPG</sequence>